<dbReference type="InterPro" id="IPR053170">
    <property type="entry name" value="Transcription_regulator"/>
</dbReference>
<dbReference type="KEGG" id="psw:LK03_16820"/>
<feature type="transmembrane region" description="Helical" evidence="1">
    <location>
        <begin position="128"/>
        <end position="150"/>
    </location>
</feature>
<dbReference type="Pfam" id="PF04307">
    <property type="entry name" value="YdjM"/>
    <property type="match status" value="1"/>
</dbReference>
<keyword evidence="1" id="KW-0812">Transmembrane</keyword>
<accession>A0A089WUD1</accession>
<keyword evidence="2" id="KW-0378">Hydrolase</keyword>
<evidence type="ECO:0000313" key="3">
    <source>
        <dbReference type="Proteomes" id="UP000029493"/>
    </source>
</evidence>
<evidence type="ECO:0000256" key="1">
    <source>
        <dbReference type="SAM" id="Phobius"/>
    </source>
</evidence>
<proteinExistence type="predicted"/>
<feature type="transmembrane region" description="Helical" evidence="1">
    <location>
        <begin position="62"/>
        <end position="82"/>
    </location>
</feature>
<keyword evidence="1" id="KW-0472">Membrane</keyword>
<dbReference type="AlphaFoldDB" id="A0A089WUD1"/>
<evidence type="ECO:0000313" key="2">
    <source>
        <dbReference type="EMBL" id="AIR90829.1"/>
    </source>
</evidence>
<dbReference type="PANTHER" id="PTHR40031:SF1">
    <property type="entry name" value="MEMBRANE-BOUND METAL-DEPENDENT HYDROLASE"/>
    <property type="match status" value="1"/>
</dbReference>
<dbReference type="eggNOG" id="COG1988">
    <property type="taxonomic scope" value="Bacteria"/>
</dbReference>
<reference evidence="2 3" key="1">
    <citation type="submission" date="2014-09" db="EMBL/GenBank/DDBJ databases">
        <authorList>
            <person name="Chan K.-G."/>
        </authorList>
    </citation>
    <scope>NUCLEOTIDE SEQUENCE [LARGE SCALE GENOMIC DNA]</scope>
    <source>
        <strain evidence="2 3">ND07</strain>
    </source>
</reference>
<keyword evidence="3" id="KW-1185">Reference proteome</keyword>
<protein>
    <submittedName>
        <fullName evidence="2">Hydrolase</fullName>
    </submittedName>
</protein>
<dbReference type="PANTHER" id="PTHR40031">
    <property type="entry name" value="HYPOTHETICAL MEMBRANE SPANNING PROTEIN"/>
    <property type="match status" value="1"/>
</dbReference>
<dbReference type="InterPro" id="IPR007404">
    <property type="entry name" value="YdjM-like"/>
</dbReference>
<feature type="transmembrane region" description="Helical" evidence="1">
    <location>
        <begin position="162"/>
        <end position="184"/>
    </location>
</feature>
<dbReference type="EMBL" id="CP009455">
    <property type="protein sequence ID" value="AIR90829.1"/>
    <property type="molecule type" value="Genomic_DNA"/>
</dbReference>
<dbReference type="GO" id="GO:0016787">
    <property type="term" value="F:hydrolase activity"/>
    <property type="evidence" value="ECO:0007669"/>
    <property type="project" value="UniProtKB-KW"/>
</dbReference>
<sequence length="359" mass="40379">MDSITQALLGAALQGALLGRVQGRRALLYGAALATVPDLDVFIRYADPVSQMTFHRGFTHSLFVLTALALALSTLVMAVARWRWPDHGYRWPRLMLTFWLVLVTHPLLDAFTVYGTQLLWPLGVTPQSWAAVFIVDPVYSVPLLLAVAYAAVRGLGLRSRQWLGVALVFSTLYLGGGLAGRMAAEQRLQAALEAQGVTVSEVKAVPMAFTSLVWRVLAKTPDGDYIEAVSSVLDRDAPEMQRLSRHIEDARLLDGVMLHERLRWFTDDWLRYDIIGDALVVTDLRMGTPGNYNFRFQMARRDAQGQWQAVTPSRWREDDGRSMFDREQLTLIWRRIFTAQPPLPLATWQTRFLGPQGAQ</sequence>
<name>A0A089WUD1_9PSED</name>
<dbReference type="Proteomes" id="UP000029493">
    <property type="component" value="Chromosome"/>
</dbReference>
<dbReference type="RefSeq" id="WP_038413470.1">
    <property type="nucleotide sequence ID" value="NZ_CP009455.1"/>
</dbReference>
<dbReference type="STRING" id="157783.LK03_16820"/>
<keyword evidence="1" id="KW-1133">Transmembrane helix</keyword>
<gene>
    <name evidence="2" type="ORF">LK03_16820</name>
</gene>
<dbReference type="OrthoDB" id="9781927at2"/>
<organism evidence="2 3">
    <name type="scientific">Pseudomonas cremoricolorata</name>
    <dbReference type="NCBI Taxonomy" id="157783"/>
    <lineage>
        <taxon>Bacteria</taxon>
        <taxon>Pseudomonadati</taxon>
        <taxon>Pseudomonadota</taxon>
        <taxon>Gammaproteobacteria</taxon>
        <taxon>Pseudomonadales</taxon>
        <taxon>Pseudomonadaceae</taxon>
        <taxon>Pseudomonas</taxon>
    </lineage>
</organism>
<feature type="transmembrane region" description="Helical" evidence="1">
    <location>
        <begin position="94"/>
        <end position="116"/>
    </location>
</feature>